<accession>A0A0L0EZL5</accession>
<dbReference type="AlphaFoldDB" id="A0A0L0EZL5"/>
<dbReference type="RefSeq" id="XP_014143748.1">
    <property type="nucleotide sequence ID" value="XM_014288273.1"/>
</dbReference>
<proteinExistence type="predicted"/>
<evidence type="ECO:0000313" key="2">
    <source>
        <dbReference type="Proteomes" id="UP000054560"/>
    </source>
</evidence>
<name>A0A0L0EZL5_9EUKA</name>
<reference evidence="1 2" key="1">
    <citation type="submission" date="2011-02" db="EMBL/GenBank/DDBJ databases">
        <title>The Genome Sequence of Sphaeroforma arctica JP610.</title>
        <authorList>
            <consortium name="The Broad Institute Genome Sequencing Platform"/>
            <person name="Russ C."/>
            <person name="Cuomo C."/>
            <person name="Young S.K."/>
            <person name="Zeng Q."/>
            <person name="Gargeya S."/>
            <person name="Alvarado L."/>
            <person name="Berlin A."/>
            <person name="Chapman S.B."/>
            <person name="Chen Z."/>
            <person name="Freedman E."/>
            <person name="Gellesch M."/>
            <person name="Goldberg J."/>
            <person name="Griggs A."/>
            <person name="Gujja S."/>
            <person name="Heilman E."/>
            <person name="Heiman D."/>
            <person name="Howarth C."/>
            <person name="Mehta T."/>
            <person name="Neiman D."/>
            <person name="Pearson M."/>
            <person name="Roberts A."/>
            <person name="Saif S."/>
            <person name="Shea T."/>
            <person name="Shenoy N."/>
            <person name="Sisk P."/>
            <person name="Stolte C."/>
            <person name="Sykes S."/>
            <person name="White J."/>
            <person name="Yandava C."/>
            <person name="Burger G."/>
            <person name="Gray M.W."/>
            <person name="Holland P.W.H."/>
            <person name="King N."/>
            <person name="Lang F.B.F."/>
            <person name="Roger A.J."/>
            <person name="Ruiz-Trillo I."/>
            <person name="Haas B."/>
            <person name="Nusbaum C."/>
            <person name="Birren B."/>
        </authorList>
    </citation>
    <scope>NUCLEOTIDE SEQUENCE [LARGE SCALE GENOMIC DNA]</scope>
    <source>
        <strain evidence="1 2">JP610</strain>
    </source>
</reference>
<gene>
    <name evidence="1" type="ORF">SARC_17633</name>
</gene>
<protein>
    <submittedName>
        <fullName evidence="1">Uncharacterized protein</fullName>
    </submittedName>
</protein>
<sequence>MDSNMTLSVMTCIARIHAAVYSRLKRCCPDYLGITVETNAYFDAMTHLFGFQATSVGVSMQPHQLQIAYLHTSFFKYVLAKQFALCMGNCAALEDITTVPGSCVQYTPRGDAPCDFLALRIMRFCMAVASLMGGALNPWFVRKYITTTSDNNRASDETRHPQSGVAHLNVDLRKMRAGNYPSLTMLTLAMLETLYFRVTGTHDRLTVAYHRFMATECWDYLQAVIEHGKHFSLDIYTEHARAADEDIAITNART</sequence>
<organism evidence="1 2">
    <name type="scientific">Sphaeroforma arctica JP610</name>
    <dbReference type="NCBI Taxonomy" id="667725"/>
    <lineage>
        <taxon>Eukaryota</taxon>
        <taxon>Ichthyosporea</taxon>
        <taxon>Ichthyophonida</taxon>
        <taxon>Sphaeroforma</taxon>
    </lineage>
</organism>
<dbReference type="Proteomes" id="UP000054560">
    <property type="component" value="Unassembled WGS sequence"/>
</dbReference>
<evidence type="ECO:0000313" key="1">
    <source>
        <dbReference type="EMBL" id="KNC69846.1"/>
    </source>
</evidence>
<dbReference type="GeneID" id="25918137"/>
<dbReference type="EMBL" id="KQ253092">
    <property type="protein sequence ID" value="KNC69846.1"/>
    <property type="molecule type" value="Genomic_DNA"/>
</dbReference>
<feature type="non-terminal residue" evidence="1">
    <location>
        <position position="254"/>
    </location>
</feature>
<keyword evidence="2" id="KW-1185">Reference proteome</keyword>